<dbReference type="GO" id="GO:0008170">
    <property type="term" value="F:N-methyltransferase activity"/>
    <property type="evidence" value="ECO:0007669"/>
    <property type="project" value="InterPro"/>
</dbReference>
<sequence length="278" mass="31931">MTIPKKHIGRRKFDASGRPPVVKAGDVIMLGKHKLLCGDSSKQETIDRLLDGTEIGTFVYDPEWSDLVPLDYDCTHKLVFCGGLELPKCIDMFGVPTFIFNWSTGRVYPVAGHIRPWLASKYCLWYGTWKRYYNRFQWGKEKTVTGVSRGSRGVPYIAKPGIHPLADLFELKKNTTIFPGKWHRHEKPWPWIAMILANCTEGTVLDPFAGAGTAMVACEKVDRTCYMAELLPEVCERIIERYIVTFSRHDDTITLNGEPIRWYKTRNPVRLYTDRPKE</sequence>
<dbReference type="InterPro" id="IPR029063">
    <property type="entry name" value="SAM-dependent_MTases_sf"/>
</dbReference>
<feature type="domain" description="DNA methylase N-4/N-6" evidence="3">
    <location>
        <begin position="162"/>
        <end position="238"/>
    </location>
</feature>
<keyword evidence="1 4" id="KW-0489">Methyltransferase</keyword>
<dbReference type="Pfam" id="PF01555">
    <property type="entry name" value="N6_N4_Mtase"/>
    <property type="match status" value="1"/>
</dbReference>
<dbReference type="EMBL" id="MT143797">
    <property type="protein sequence ID" value="QJB02629.1"/>
    <property type="molecule type" value="Genomic_DNA"/>
</dbReference>
<dbReference type="GO" id="GO:0003677">
    <property type="term" value="F:DNA binding"/>
    <property type="evidence" value="ECO:0007669"/>
    <property type="project" value="InterPro"/>
</dbReference>
<dbReference type="Gene3D" id="3.40.50.150">
    <property type="entry name" value="Vaccinia Virus protein VP39"/>
    <property type="match status" value="1"/>
</dbReference>
<proteinExistence type="predicted"/>
<organism evidence="4">
    <name type="scientific">viral metagenome</name>
    <dbReference type="NCBI Taxonomy" id="1070528"/>
    <lineage>
        <taxon>unclassified sequences</taxon>
        <taxon>metagenomes</taxon>
        <taxon>organismal metagenomes</taxon>
    </lineage>
</organism>
<gene>
    <name evidence="4" type="ORF">MM171B01126_0004</name>
</gene>
<evidence type="ECO:0000313" key="4">
    <source>
        <dbReference type="EMBL" id="QJB02629.1"/>
    </source>
</evidence>
<evidence type="ECO:0000256" key="2">
    <source>
        <dbReference type="ARBA" id="ARBA00022679"/>
    </source>
</evidence>
<dbReference type="SUPFAM" id="SSF53335">
    <property type="entry name" value="S-adenosyl-L-methionine-dependent methyltransferases"/>
    <property type="match status" value="1"/>
</dbReference>
<protein>
    <submittedName>
        <fullName evidence="4">Putative methyltransferase</fullName>
    </submittedName>
</protein>
<evidence type="ECO:0000256" key="1">
    <source>
        <dbReference type="ARBA" id="ARBA00022603"/>
    </source>
</evidence>
<dbReference type="InterPro" id="IPR002941">
    <property type="entry name" value="DNA_methylase_N4/N6"/>
</dbReference>
<evidence type="ECO:0000259" key="3">
    <source>
        <dbReference type="Pfam" id="PF01555"/>
    </source>
</evidence>
<dbReference type="GO" id="GO:0032259">
    <property type="term" value="P:methylation"/>
    <property type="evidence" value="ECO:0007669"/>
    <property type="project" value="UniProtKB-KW"/>
</dbReference>
<reference evidence="4" key="1">
    <citation type="submission" date="2020-03" db="EMBL/GenBank/DDBJ databases">
        <title>The deep terrestrial virosphere.</title>
        <authorList>
            <person name="Holmfeldt K."/>
            <person name="Nilsson E."/>
            <person name="Simone D."/>
            <person name="Lopez-Fernandez M."/>
            <person name="Wu X."/>
            <person name="de Brujin I."/>
            <person name="Lundin D."/>
            <person name="Andersson A."/>
            <person name="Bertilsson S."/>
            <person name="Dopson M."/>
        </authorList>
    </citation>
    <scope>NUCLEOTIDE SEQUENCE</scope>
    <source>
        <strain evidence="4">MM171B01126</strain>
    </source>
</reference>
<name>A0A6M3MC28_9ZZZZ</name>
<dbReference type="AlphaFoldDB" id="A0A6M3MC28"/>
<accession>A0A6M3MC28</accession>
<keyword evidence="2 4" id="KW-0808">Transferase</keyword>